<dbReference type="EMBL" id="JAINUG010000166">
    <property type="protein sequence ID" value="KAJ8390718.1"/>
    <property type="molecule type" value="Genomic_DNA"/>
</dbReference>
<comment type="caution">
    <text evidence="1">The sequence shown here is derived from an EMBL/GenBank/DDBJ whole genome shotgun (WGS) entry which is preliminary data.</text>
</comment>
<sequence length="126" mass="13339">MSDACWVQPVNVSVSSGKFPRNPRRCVSRDIITLRCLVFAGLAETPTAETIPVLGTTKVPACPMTHQGPSQHSCQGPGRLRLTGQMTLNGRPDENRGLSGDTTLSPVPMAGLALLCLRKGQCPEAG</sequence>
<name>A0AAD7WBM4_9TELE</name>
<evidence type="ECO:0000313" key="2">
    <source>
        <dbReference type="Proteomes" id="UP001221898"/>
    </source>
</evidence>
<reference evidence="1" key="1">
    <citation type="journal article" date="2023" name="Science">
        <title>Genome structures resolve the early diversification of teleost fishes.</title>
        <authorList>
            <person name="Parey E."/>
            <person name="Louis A."/>
            <person name="Montfort J."/>
            <person name="Bouchez O."/>
            <person name="Roques C."/>
            <person name="Iampietro C."/>
            <person name="Lluch J."/>
            <person name="Castinel A."/>
            <person name="Donnadieu C."/>
            <person name="Desvignes T."/>
            <person name="Floi Bucao C."/>
            <person name="Jouanno E."/>
            <person name="Wen M."/>
            <person name="Mejri S."/>
            <person name="Dirks R."/>
            <person name="Jansen H."/>
            <person name="Henkel C."/>
            <person name="Chen W.J."/>
            <person name="Zahm M."/>
            <person name="Cabau C."/>
            <person name="Klopp C."/>
            <person name="Thompson A.W."/>
            <person name="Robinson-Rechavi M."/>
            <person name="Braasch I."/>
            <person name="Lecointre G."/>
            <person name="Bobe J."/>
            <person name="Postlethwait J.H."/>
            <person name="Berthelot C."/>
            <person name="Roest Crollius H."/>
            <person name="Guiguen Y."/>
        </authorList>
    </citation>
    <scope>NUCLEOTIDE SEQUENCE</scope>
    <source>
        <strain evidence="1">NC1722</strain>
    </source>
</reference>
<dbReference type="Proteomes" id="UP001221898">
    <property type="component" value="Unassembled WGS sequence"/>
</dbReference>
<protein>
    <submittedName>
        <fullName evidence="1">Uncharacterized protein</fullName>
    </submittedName>
</protein>
<gene>
    <name evidence="1" type="ORF">AAFF_G00100980</name>
</gene>
<keyword evidence="2" id="KW-1185">Reference proteome</keyword>
<evidence type="ECO:0000313" key="1">
    <source>
        <dbReference type="EMBL" id="KAJ8390718.1"/>
    </source>
</evidence>
<accession>A0AAD7WBM4</accession>
<proteinExistence type="predicted"/>
<organism evidence="1 2">
    <name type="scientific">Aldrovandia affinis</name>
    <dbReference type="NCBI Taxonomy" id="143900"/>
    <lineage>
        <taxon>Eukaryota</taxon>
        <taxon>Metazoa</taxon>
        <taxon>Chordata</taxon>
        <taxon>Craniata</taxon>
        <taxon>Vertebrata</taxon>
        <taxon>Euteleostomi</taxon>
        <taxon>Actinopterygii</taxon>
        <taxon>Neopterygii</taxon>
        <taxon>Teleostei</taxon>
        <taxon>Notacanthiformes</taxon>
        <taxon>Halosauridae</taxon>
        <taxon>Aldrovandia</taxon>
    </lineage>
</organism>
<dbReference type="AlphaFoldDB" id="A0AAD7WBM4"/>